<dbReference type="Gene3D" id="3.80.30.20">
    <property type="entry name" value="tm_1862 like domain"/>
    <property type="match status" value="1"/>
</dbReference>
<reference evidence="10" key="1">
    <citation type="journal article" date="2005" name="Environ. Microbiol.">
        <title>Genetic and functional properties of uncultivated thermophilic crenarchaeotes from a subsurface gold mine as revealed by analysis of genome fragments.</title>
        <authorList>
            <person name="Nunoura T."/>
            <person name="Hirayama H."/>
            <person name="Takami H."/>
            <person name="Oida H."/>
            <person name="Nishi S."/>
            <person name="Shimamura S."/>
            <person name="Suzuki Y."/>
            <person name="Inagaki F."/>
            <person name="Takai K."/>
            <person name="Nealson K.H."/>
            <person name="Horikoshi K."/>
        </authorList>
    </citation>
    <scope>NUCLEOTIDE SEQUENCE</scope>
</reference>
<evidence type="ECO:0000259" key="9">
    <source>
        <dbReference type="PROSITE" id="PS51918"/>
    </source>
</evidence>
<evidence type="ECO:0000256" key="3">
    <source>
        <dbReference type="ARBA" id="ARBA00022679"/>
    </source>
</evidence>
<evidence type="ECO:0000259" key="8">
    <source>
        <dbReference type="PROSITE" id="PS51332"/>
    </source>
</evidence>
<dbReference type="Pfam" id="PF04055">
    <property type="entry name" value="Radical_SAM"/>
    <property type="match status" value="1"/>
</dbReference>
<keyword evidence="6" id="KW-0408">Iron</keyword>
<keyword evidence="3" id="KW-0808">Transferase</keyword>
<evidence type="ECO:0000256" key="6">
    <source>
        <dbReference type="ARBA" id="ARBA00023004"/>
    </source>
</evidence>
<dbReference type="GO" id="GO:0031419">
    <property type="term" value="F:cobalamin binding"/>
    <property type="evidence" value="ECO:0007669"/>
    <property type="project" value="InterPro"/>
</dbReference>
<dbReference type="PANTHER" id="PTHR43409">
    <property type="entry name" value="ANAEROBIC MAGNESIUM-PROTOPORPHYRIN IX MONOMETHYL ESTER CYCLASE-RELATED"/>
    <property type="match status" value="1"/>
</dbReference>
<dbReference type="InterPro" id="IPR058240">
    <property type="entry name" value="rSAM_sf"/>
</dbReference>
<dbReference type="GO" id="GO:0051539">
    <property type="term" value="F:4 iron, 4 sulfur cluster binding"/>
    <property type="evidence" value="ECO:0007669"/>
    <property type="project" value="UniProtKB-KW"/>
</dbReference>
<dbReference type="EMBL" id="AP011757">
    <property type="protein sequence ID" value="BAL56748.1"/>
    <property type="molecule type" value="Genomic_DNA"/>
</dbReference>
<reference evidence="10" key="2">
    <citation type="journal article" date="2012" name="PLoS ONE">
        <title>A Deeply Branching Thermophilic Bacterium with an Ancient Acetyl-CoA Pathway Dominates a Subsurface Ecosystem.</title>
        <authorList>
            <person name="Takami H."/>
            <person name="Noguchi H."/>
            <person name="Takaki Y."/>
            <person name="Uchiyama I."/>
            <person name="Toyoda A."/>
            <person name="Nishi S."/>
            <person name="Chee G.-J."/>
            <person name="Arai W."/>
            <person name="Nunoura T."/>
            <person name="Itoh T."/>
            <person name="Hattori M."/>
            <person name="Takai K."/>
        </authorList>
    </citation>
    <scope>NUCLEOTIDE SEQUENCE</scope>
</reference>
<keyword evidence="5" id="KW-0479">Metal-binding</keyword>
<feature type="domain" description="B12-binding" evidence="8">
    <location>
        <begin position="8"/>
        <end position="139"/>
    </location>
</feature>
<proteinExistence type="predicted"/>
<evidence type="ECO:0000256" key="4">
    <source>
        <dbReference type="ARBA" id="ARBA00022691"/>
    </source>
</evidence>
<organism evidence="10">
    <name type="scientific">uncultured prokaryote</name>
    <dbReference type="NCBI Taxonomy" id="198431"/>
    <lineage>
        <taxon>unclassified sequences</taxon>
        <taxon>environmental samples</taxon>
    </lineage>
</organism>
<keyword evidence="7" id="KW-0411">Iron-sulfur</keyword>
<dbReference type="InterPro" id="IPR023404">
    <property type="entry name" value="rSAM_horseshoe"/>
</dbReference>
<dbReference type="InterPro" id="IPR034466">
    <property type="entry name" value="Methyltransferase_Class_B"/>
</dbReference>
<comment type="cofactor">
    <cofactor evidence="1">
        <name>[4Fe-4S] cluster</name>
        <dbReference type="ChEBI" id="CHEBI:49883"/>
    </cofactor>
</comment>
<evidence type="ECO:0000313" key="10">
    <source>
        <dbReference type="EMBL" id="BAL56748.1"/>
    </source>
</evidence>
<dbReference type="CDD" id="cd01335">
    <property type="entry name" value="Radical_SAM"/>
    <property type="match status" value="1"/>
</dbReference>
<dbReference type="InterPro" id="IPR007197">
    <property type="entry name" value="rSAM"/>
</dbReference>
<dbReference type="PROSITE" id="PS51918">
    <property type="entry name" value="RADICAL_SAM"/>
    <property type="match status" value="1"/>
</dbReference>
<dbReference type="InterPro" id="IPR006158">
    <property type="entry name" value="Cobalamin-bd"/>
</dbReference>
<dbReference type="InterPro" id="IPR051198">
    <property type="entry name" value="BchE-like"/>
</dbReference>
<dbReference type="PANTHER" id="PTHR43409:SF7">
    <property type="entry name" value="BLL1977 PROTEIN"/>
    <property type="match status" value="1"/>
</dbReference>
<sequence length="493" mass="57114">MPHPTLVLYNPRSTSPGKRVLPMSLLALGALLEGRTEYVIVDGNLEPDPVARIAEMVRGGAKTLGVTVMPGPQLSQAVPHSRQLKEMFPHLTIIWGGYFPTQHWDVVLRAPYVDYVVRGHGEVVFRELLERLERDEDVRDLQGLAYRDAGGQPVSNPLAPIPHPQRLPDFPYHRVDVATYVRKCYLGNRTLSHHSSYGCPFFCNFCAVVNMVNGRWLPQSAERVARIVRWLTQTYRLDAVEFHDNNFFVSEARTTEFAERIMDLGIAWWGESRIDTLLQYSQDTWRKMRDSGLKMVFMGAESGSDETLKRMDKGGTMSTQKTLEIARLMKHWGIVPEFSFVMGNPPDPEADIRTTIEFIRKVKQVNPASEIVMYMYTPVPLPGDLYDEARAEGFEFPKTLEEWISPEWNRFALRRSTQMPWMQRRLRQMAHDFERVLNAYYPTTTDIKLTGPRRWLLRAVSAWRYHTRFYRFPIELRALHKVMAYQRPETTGF</sequence>
<name>H5SKR2_9ZZZZ</name>
<dbReference type="InterPro" id="IPR036724">
    <property type="entry name" value="Cobalamin-bd_sf"/>
</dbReference>
<gene>
    <name evidence="10" type="ORF">HGMM_F42G03C11</name>
</gene>
<dbReference type="PROSITE" id="PS51332">
    <property type="entry name" value="B12_BINDING"/>
    <property type="match status" value="1"/>
</dbReference>
<dbReference type="SUPFAM" id="SSF52242">
    <property type="entry name" value="Cobalamin (vitamin B12)-binding domain"/>
    <property type="match status" value="1"/>
</dbReference>
<dbReference type="SFLD" id="SFLDG01082">
    <property type="entry name" value="B12-binding_domain_containing"/>
    <property type="match status" value="1"/>
</dbReference>
<dbReference type="SUPFAM" id="SSF102114">
    <property type="entry name" value="Radical SAM enzymes"/>
    <property type="match status" value="1"/>
</dbReference>
<feature type="domain" description="Radical SAM core" evidence="9">
    <location>
        <begin position="185"/>
        <end position="407"/>
    </location>
</feature>
<dbReference type="AlphaFoldDB" id="H5SKR2"/>
<accession>H5SKR2</accession>
<evidence type="ECO:0000256" key="1">
    <source>
        <dbReference type="ARBA" id="ARBA00001966"/>
    </source>
</evidence>
<keyword evidence="4" id="KW-0949">S-adenosyl-L-methionine</keyword>
<evidence type="ECO:0000256" key="5">
    <source>
        <dbReference type="ARBA" id="ARBA00022723"/>
    </source>
</evidence>
<dbReference type="CDD" id="cd02068">
    <property type="entry name" value="radical_SAM_B12_BD"/>
    <property type="match status" value="1"/>
</dbReference>
<dbReference type="InterPro" id="IPR006638">
    <property type="entry name" value="Elp3/MiaA/NifB-like_rSAM"/>
</dbReference>
<dbReference type="Pfam" id="PF02310">
    <property type="entry name" value="B12-binding"/>
    <property type="match status" value="1"/>
</dbReference>
<dbReference type="SFLD" id="SFLDS00029">
    <property type="entry name" value="Radical_SAM"/>
    <property type="match status" value="1"/>
</dbReference>
<protein>
    <submittedName>
        <fullName evidence="10">Radical SAM domain protein</fullName>
    </submittedName>
</protein>
<dbReference type="Gene3D" id="3.40.50.280">
    <property type="entry name" value="Cobalamin-binding domain"/>
    <property type="match status" value="1"/>
</dbReference>
<dbReference type="GO" id="GO:0003824">
    <property type="term" value="F:catalytic activity"/>
    <property type="evidence" value="ECO:0007669"/>
    <property type="project" value="InterPro"/>
</dbReference>
<dbReference type="GO" id="GO:0046872">
    <property type="term" value="F:metal ion binding"/>
    <property type="evidence" value="ECO:0007669"/>
    <property type="project" value="UniProtKB-KW"/>
</dbReference>
<evidence type="ECO:0000256" key="2">
    <source>
        <dbReference type="ARBA" id="ARBA00022603"/>
    </source>
</evidence>
<evidence type="ECO:0000256" key="7">
    <source>
        <dbReference type="ARBA" id="ARBA00023014"/>
    </source>
</evidence>
<dbReference type="SMART" id="SM00729">
    <property type="entry name" value="Elp3"/>
    <property type="match status" value="1"/>
</dbReference>
<keyword evidence="2" id="KW-0489">Methyltransferase</keyword>
<dbReference type="SFLD" id="SFLDG01123">
    <property type="entry name" value="methyltransferase_(Class_B)"/>
    <property type="match status" value="1"/>
</dbReference>